<evidence type="ECO:0000256" key="1">
    <source>
        <dbReference type="ARBA" id="ARBA00004225"/>
    </source>
</evidence>
<gene>
    <name evidence="8" type="ORF">AB675_3973</name>
</gene>
<feature type="transmembrane region" description="Helical" evidence="7">
    <location>
        <begin position="355"/>
        <end position="374"/>
    </location>
</feature>
<sequence length="649" mass="72645">MSVVDDQVRRLDAALDRFQLQDVESRSSLRLKAVVRALSTTSGSHPLLPRKRLRHLVRSIAQLQEQRGQSSTQDRQHVTNASNYDADLAWIAAGKATVQLYGLILDSLLEQTVPLSESVWYWDDVVSSYANTALYTVQTAPRRLADHAAAVLIDAKEKYRGAAGAREAAEEAQRSVSQRWREFYDLVQNSIREKSLVQARGRILSPFAICRMEARKNQTEIEHLRELNATAIGLIVDEGLSFEGPQMNGASAQSADSDTTQWRGRVVKSVSLLETVLRNISNTDPSSPKLVDRARQSMEEDVGAAGTSGGDGSTTAPSELAKRILHVIDDHLSAQELAYTRMSGEFGKPSRFVRYWIPGVALLLSGGTLLRIFANRKAEIMQWIQDLGATIQDFWLNWVVEPTKRLIGTIRHDADSEIAIQSKESLKADRESLERMVVDFAIAHPEKVGTKYTDLEIADIRLKVKEGDLTPVLKAYEREMQSPIKNAVMGDLVRTLLIQVQKTKVDVEVAIGGIDSLLKSQELLFGFVGIAPGVLITYFAVQWLRGTFGGRRGIRQQKQQGEAVRLLRNIDRTLTDSKPSEDGTMSYKDHGLLLCEGHVLRQRAAKVLPGSAQRIFVEDFNDLMNSRLGIQHQQKVLQRIQWTYAQWLR</sequence>
<dbReference type="GO" id="GO:0005741">
    <property type="term" value="C:mitochondrial outer membrane"/>
    <property type="evidence" value="ECO:0007669"/>
    <property type="project" value="TreeGrafter"/>
</dbReference>
<dbReference type="GeneID" id="28735953"/>
<evidence type="ECO:0000256" key="7">
    <source>
        <dbReference type="SAM" id="Phobius"/>
    </source>
</evidence>
<dbReference type="PANTHER" id="PTHR28234:SF1">
    <property type="entry name" value="NUCLEAR CONTROL OF ATPASE PROTEIN 2"/>
    <property type="match status" value="1"/>
</dbReference>
<dbReference type="AlphaFoldDB" id="A0A0N1H7E4"/>
<organism evidence="8 9">
    <name type="scientific">Cyphellophora attinorum</name>
    <dbReference type="NCBI Taxonomy" id="1664694"/>
    <lineage>
        <taxon>Eukaryota</taxon>
        <taxon>Fungi</taxon>
        <taxon>Dikarya</taxon>
        <taxon>Ascomycota</taxon>
        <taxon>Pezizomycotina</taxon>
        <taxon>Eurotiomycetes</taxon>
        <taxon>Chaetothyriomycetidae</taxon>
        <taxon>Chaetothyriales</taxon>
        <taxon>Cyphellophoraceae</taxon>
        <taxon>Cyphellophora</taxon>
    </lineage>
</organism>
<dbReference type="VEuPathDB" id="FungiDB:AB675_3973"/>
<accession>A0A0N1H7E4</accession>
<dbReference type="RefSeq" id="XP_017997467.1">
    <property type="nucleotide sequence ID" value="XM_018144073.1"/>
</dbReference>
<proteinExistence type="predicted"/>
<dbReference type="EMBL" id="LFJN01000023">
    <property type="protein sequence ID" value="KPI37504.1"/>
    <property type="molecule type" value="Genomic_DNA"/>
</dbReference>
<feature type="region of interest" description="Disordered" evidence="6">
    <location>
        <begin position="284"/>
        <end position="316"/>
    </location>
</feature>
<evidence type="ECO:0000256" key="5">
    <source>
        <dbReference type="ARBA" id="ARBA00023136"/>
    </source>
</evidence>
<name>A0A0N1H7E4_9EURO</name>
<dbReference type="PANTHER" id="PTHR28234">
    <property type="entry name" value="NUCLEAR CONTROL OF ATPASE PROTEIN 2"/>
    <property type="match status" value="1"/>
</dbReference>
<comment type="subcellular location">
    <subcellularLocation>
        <location evidence="1">Mitochondrion membrane</location>
        <topology evidence="1">Multi-pass membrane protein</topology>
    </subcellularLocation>
</comment>
<comment type="caution">
    <text evidence="8">The sequence shown here is derived from an EMBL/GenBank/DDBJ whole genome shotgun (WGS) entry which is preliminary data.</text>
</comment>
<dbReference type="InterPro" id="IPR013946">
    <property type="entry name" value="NCA2-like"/>
</dbReference>
<dbReference type="Pfam" id="PF08637">
    <property type="entry name" value="NCA2"/>
    <property type="match status" value="1"/>
</dbReference>
<keyword evidence="3 7" id="KW-1133">Transmembrane helix</keyword>
<keyword evidence="5 7" id="KW-0472">Membrane</keyword>
<keyword evidence="9" id="KW-1185">Reference proteome</keyword>
<evidence type="ECO:0000313" key="9">
    <source>
        <dbReference type="Proteomes" id="UP000038010"/>
    </source>
</evidence>
<protein>
    <submittedName>
        <fullName evidence="8">Nuclear control of ATPase protein 2</fullName>
    </submittedName>
</protein>
<evidence type="ECO:0000256" key="2">
    <source>
        <dbReference type="ARBA" id="ARBA00022692"/>
    </source>
</evidence>
<reference evidence="8 9" key="1">
    <citation type="submission" date="2015-06" db="EMBL/GenBank/DDBJ databases">
        <title>Draft genome of the ant-associated black yeast Phialophora attae CBS 131958.</title>
        <authorList>
            <person name="Moreno L.F."/>
            <person name="Stielow B.J."/>
            <person name="de Hoog S."/>
            <person name="Vicente V.A."/>
            <person name="Weiss V.A."/>
            <person name="de Vries M."/>
            <person name="Cruz L.M."/>
            <person name="Souza E.M."/>
        </authorList>
    </citation>
    <scope>NUCLEOTIDE SEQUENCE [LARGE SCALE GENOMIC DNA]</scope>
    <source>
        <strain evidence="8 9">CBS 131958</strain>
    </source>
</reference>
<feature type="transmembrane region" description="Helical" evidence="7">
    <location>
        <begin position="523"/>
        <end position="544"/>
    </location>
</feature>
<evidence type="ECO:0000256" key="4">
    <source>
        <dbReference type="ARBA" id="ARBA00023128"/>
    </source>
</evidence>
<evidence type="ECO:0000313" key="8">
    <source>
        <dbReference type="EMBL" id="KPI37504.1"/>
    </source>
</evidence>
<evidence type="ECO:0000256" key="6">
    <source>
        <dbReference type="SAM" id="MobiDB-lite"/>
    </source>
</evidence>
<dbReference type="STRING" id="1664694.A0A0N1H7E4"/>
<evidence type="ECO:0000256" key="3">
    <source>
        <dbReference type="ARBA" id="ARBA00022989"/>
    </source>
</evidence>
<keyword evidence="2 7" id="KW-0812">Transmembrane</keyword>
<dbReference type="OrthoDB" id="413313at2759"/>
<keyword evidence="4" id="KW-0496">Mitochondrion</keyword>
<dbReference type="Proteomes" id="UP000038010">
    <property type="component" value="Unassembled WGS sequence"/>
</dbReference>